<dbReference type="RefSeq" id="WP_284258910.1">
    <property type="nucleotide sequence ID" value="NZ_BSOS01000074.1"/>
</dbReference>
<accession>A0ABQ6A9L7</accession>
<dbReference type="InterPro" id="IPR002937">
    <property type="entry name" value="Amino_oxidase"/>
</dbReference>
<evidence type="ECO:0000313" key="2">
    <source>
        <dbReference type="EMBL" id="GLR68070.1"/>
    </source>
</evidence>
<protein>
    <submittedName>
        <fullName evidence="2">Renalase</fullName>
    </submittedName>
</protein>
<dbReference type="Proteomes" id="UP001156641">
    <property type="component" value="Unassembled WGS sequence"/>
</dbReference>
<gene>
    <name evidence="2" type="ORF">GCM10010909_27510</name>
</gene>
<organism evidence="2 3">
    <name type="scientific">Acidocella aquatica</name>
    <dbReference type="NCBI Taxonomy" id="1922313"/>
    <lineage>
        <taxon>Bacteria</taxon>
        <taxon>Pseudomonadati</taxon>
        <taxon>Pseudomonadota</taxon>
        <taxon>Alphaproteobacteria</taxon>
        <taxon>Acetobacterales</taxon>
        <taxon>Acidocellaceae</taxon>
        <taxon>Acidocella</taxon>
    </lineage>
</organism>
<reference evidence="3" key="1">
    <citation type="journal article" date="2019" name="Int. J. Syst. Evol. Microbiol.">
        <title>The Global Catalogue of Microorganisms (GCM) 10K type strain sequencing project: providing services to taxonomists for standard genome sequencing and annotation.</title>
        <authorList>
            <consortium name="The Broad Institute Genomics Platform"/>
            <consortium name="The Broad Institute Genome Sequencing Center for Infectious Disease"/>
            <person name="Wu L."/>
            <person name="Ma J."/>
        </authorList>
    </citation>
    <scope>NUCLEOTIDE SEQUENCE [LARGE SCALE GENOMIC DNA]</scope>
    <source>
        <strain evidence="3">NBRC 112502</strain>
    </source>
</reference>
<dbReference type="Pfam" id="PF01593">
    <property type="entry name" value="Amino_oxidase"/>
    <property type="match status" value="1"/>
</dbReference>
<dbReference type="PANTHER" id="PTHR16128:SF5">
    <property type="entry name" value="FAD_NAD(P)-BINDING OXIDOREDUCTASE FAMILY PROTEIN"/>
    <property type="match status" value="1"/>
</dbReference>
<sequence length="315" mass="33077">MRIGIVGAGMAGMACAETLAACGHTLIVLDKGRGPGGRMSTRRIATAAGEAAFDYGAQYFTVREPGFRARVNRWVAAGCVAPWPAAGEDAYVGVPGMNAPLRDMAEPFAVQWGVQVTALLPSAGGWRLVAQTTPPVAVDAVVVALPAEQAAALAAQTAPDLAARGRTLPSAPCWTVMLAFAETLPAAPDCLREDKAGVLGWAARNRAKPGRTGPETWVLQASPEWSRQYFEAEANWVVSALSAALATRLGIDLPPPIACSTHRWRYARPGAEGSGALWDADLRLGLCGDWLIAPRVEAAWMSGTRLAERIIASGP</sequence>
<dbReference type="SUPFAM" id="SSF51905">
    <property type="entry name" value="FAD/NAD(P)-binding domain"/>
    <property type="match status" value="1"/>
</dbReference>
<feature type="domain" description="Amine oxidase" evidence="1">
    <location>
        <begin position="87"/>
        <end position="311"/>
    </location>
</feature>
<dbReference type="Gene3D" id="3.90.660.10">
    <property type="match status" value="1"/>
</dbReference>
<dbReference type="PANTHER" id="PTHR16128">
    <property type="entry name" value="FAD/NAD(P)-BINDING OXIDOREDUCTASE FAMILY PROTEIN"/>
    <property type="match status" value="1"/>
</dbReference>
<dbReference type="EMBL" id="BSOS01000074">
    <property type="protein sequence ID" value="GLR68070.1"/>
    <property type="molecule type" value="Genomic_DNA"/>
</dbReference>
<evidence type="ECO:0000259" key="1">
    <source>
        <dbReference type="Pfam" id="PF01593"/>
    </source>
</evidence>
<dbReference type="Pfam" id="PF13450">
    <property type="entry name" value="NAD_binding_8"/>
    <property type="match status" value="1"/>
</dbReference>
<evidence type="ECO:0000313" key="3">
    <source>
        <dbReference type="Proteomes" id="UP001156641"/>
    </source>
</evidence>
<dbReference type="InterPro" id="IPR036188">
    <property type="entry name" value="FAD/NAD-bd_sf"/>
</dbReference>
<name>A0ABQ6A9L7_9PROT</name>
<proteinExistence type="predicted"/>
<dbReference type="PROSITE" id="PS51257">
    <property type="entry name" value="PROKAR_LIPOPROTEIN"/>
    <property type="match status" value="1"/>
</dbReference>
<dbReference type="Gene3D" id="3.50.50.60">
    <property type="entry name" value="FAD/NAD(P)-binding domain"/>
    <property type="match status" value="1"/>
</dbReference>
<comment type="caution">
    <text evidence="2">The sequence shown here is derived from an EMBL/GenBank/DDBJ whole genome shotgun (WGS) entry which is preliminary data.</text>
</comment>
<keyword evidence="3" id="KW-1185">Reference proteome</keyword>